<dbReference type="EMBL" id="JMCC02000020">
    <property type="protein sequence ID" value="KIG17818.1"/>
    <property type="molecule type" value="Genomic_DNA"/>
</dbReference>
<comment type="caution">
    <text evidence="1">The sequence shown here is derived from an EMBL/GenBank/DDBJ whole genome shotgun (WGS) entry which is preliminary data.</text>
</comment>
<sequence>MPPLGGKPAAAACLEDFGMSGPTRAQTALWLRSREKLPLGRRGQLF</sequence>
<accession>A0A0C2A361</accession>
<reference evidence="1 2" key="1">
    <citation type="submission" date="2014-12" db="EMBL/GenBank/DDBJ databases">
        <title>Genome assembly of Enhygromyxa salina DSM 15201.</title>
        <authorList>
            <person name="Sharma G."/>
            <person name="Subramanian S."/>
        </authorList>
    </citation>
    <scope>NUCLEOTIDE SEQUENCE [LARGE SCALE GENOMIC DNA]</scope>
    <source>
        <strain evidence="1 2">DSM 15201</strain>
    </source>
</reference>
<evidence type="ECO:0000313" key="2">
    <source>
        <dbReference type="Proteomes" id="UP000031599"/>
    </source>
</evidence>
<proteinExistence type="predicted"/>
<gene>
    <name evidence="1" type="ORF">DB30_02851</name>
</gene>
<dbReference type="AlphaFoldDB" id="A0A0C2A361"/>
<name>A0A0C2A361_9BACT</name>
<dbReference type="Proteomes" id="UP000031599">
    <property type="component" value="Unassembled WGS sequence"/>
</dbReference>
<organism evidence="1 2">
    <name type="scientific">Enhygromyxa salina</name>
    <dbReference type="NCBI Taxonomy" id="215803"/>
    <lineage>
        <taxon>Bacteria</taxon>
        <taxon>Pseudomonadati</taxon>
        <taxon>Myxococcota</taxon>
        <taxon>Polyangia</taxon>
        <taxon>Nannocystales</taxon>
        <taxon>Nannocystaceae</taxon>
        <taxon>Enhygromyxa</taxon>
    </lineage>
</organism>
<protein>
    <submittedName>
        <fullName evidence="1">Uncharacterized protein</fullName>
    </submittedName>
</protein>
<evidence type="ECO:0000313" key="1">
    <source>
        <dbReference type="EMBL" id="KIG17818.1"/>
    </source>
</evidence>